<evidence type="ECO:0000256" key="1">
    <source>
        <dbReference type="ARBA" id="ARBA00004651"/>
    </source>
</evidence>
<organism evidence="8 9">
    <name type="scientific">Gracilibacillus boraciitolerans JCM 21714</name>
    <dbReference type="NCBI Taxonomy" id="1298598"/>
    <lineage>
        <taxon>Bacteria</taxon>
        <taxon>Bacillati</taxon>
        <taxon>Bacillota</taxon>
        <taxon>Bacilli</taxon>
        <taxon>Bacillales</taxon>
        <taxon>Bacillaceae</taxon>
        <taxon>Gracilibacillus</taxon>
    </lineage>
</organism>
<keyword evidence="4 6" id="KW-1133">Transmembrane helix</keyword>
<comment type="subcellular location">
    <subcellularLocation>
        <location evidence="1">Cell membrane</location>
        <topology evidence="1">Multi-pass membrane protein</topology>
    </subcellularLocation>
</comment>
<keyword evidence="3 6" id="KW-0812">Transmembrane</keyword>
<dbReference type="AlphaFoldDB" id="W4VGT3"/>
<comment type="caution">
    <text evidence="8">The sequence shown here is derived from an EMBL/GenBank/DDBJ whole genome shotgun (WGS) entry which is preliminary data.</text>
</comment>
<feature type="domain" description="ABC3 transporter permease C-terminal" evidence="7">
    <location>
        <begin position="184"/>
        <end position="256"/>
    </location>
</feature>
<keyword evidence="5 6" id="KW-0472">Membrane</keyword>
<evidence type="ECO:0000259" key="7">
    <source>
        <dbReference type="Pfam" id="PF02687"/>
    </source>
</evidence>
<dbReference type="Pfam" id="PF02687">
    <property type="entry name" value="FtsX"/>
    <property type="match status" value="1"/>
</dbReference>
<evidence type="ECO:0000256" key="4">
    <source>
        <dbReference type="ARBA" id="ARBA00022989"/>
    </source>
</evidence>
<dbReference type="EMBL" id="BAVS01000002">
    <property type="protein sequence ID" value="GAE92028.1"/>
    <property type="molecule type" value="Genomic_DNA"/>
</dbReference>
<keyword evidence="9" id="KW-1185">Reference proteome</keyword>
<dbReference type="eggNOG" id="COG0577">
    <property type="taxonomic scope" value="Bacteria"/>
</dbReference>
<evidence type="ECO:0000313" key="8">
    <source>
        <dbReference type="EMBL" id="GAE92028.1"/>
    </source>
</evidence>
<evidence type="ECO:0000313" key="9">
    <source>
        <dbReference type="Proteomes" id="UP000019102"/>
    </source>
</evidence>
<evidence type="ECO:0000256" key="6">
    <source>
        <dbReference type="SAM" id="Phobius"/>
    </source>
</evidence>
<dbReference type="Proteomes" id="UP000019102">
    <property type="component" value="Unassembled WGS sequence"/>
</dbReference>
<name>W4VGT3_9BACI</name>
<feature type="transmembrane region" description="Helical" evidence="6">
    <location>
        <begin position="221"/>
        <end position="242"/>
    </location>
</feature>
<accession>W4VGT3</accession>
<dbReference type="GO" id="GO:0005886">
    <property type="term" value="C:plasma membrane"/>
    <property type="evidence" value="ECO:0007669"/>
    <property type="project" value="UniProtKB-SubCell"/>
</dbReference>
<dbReference type="RefSeq" id="WP_052000367.1">
    <property type="nucleotide sequence ID" value="NZ_BAVS01000002.1"/>
</dbReference>
<gene>
    <name evidence="8" type="ORF">JCM21714_1005</name>
</gene>
<evidence type="ECO:0000256" key="3">
    <source>
        <dbReference type="ARBA" id="ARBA00022692"/>
    </source>
</evidence>
<protein>
    <submittedName>
        <fullName evidence="8">ABC transporter integral membrane protein</fullName>
    </submittedName>
</protein>
<evidence type="ECO:0000256" key="5">
    <source>
        <dbReference type="ARBA" id="ARBA00023136"/>
    </source>
</evidence>
<keyword evidence="2" id="KW-1003">Cell membrane</keyword>
<dbReference type="OrthoDB" id="51951at2"/>
<dbReference type="STRING" id="1298598.JCM21714_1005"/>
<reference evidence="8 9" key="1">
    <citation type="journal article" date="2014" name="Genome Announc.">
        <title>Draft Genome Sequence of the Boron-Tolerant and Moderately Halotolerant Bacterium Gracilibacillus boraciitolerans JCM 21714T.</title>
        <authorList>
            <person name="Ahmed I."/>
            <person name="Oshima K."/>
            <person name="Suda W."/>
            <person name="Kitamura K."/>
            <person name="Iida T."/>
            <person name="Ohmori Y."/>
            <person name="Fujiwara T."/>
            <person name="Hattori M."/>
            <person name="Ohkuma M."/>
        </authorList>
    </citation>
    <scope>NUCLEOTIDE SEQUENCE [LARGE SCALE GENOMIC DNA]</scope>
    <source>
        <strain evidence="8 9">JCM 21714</strain>
    </source>
</reference>
<dbReference type="InterPro" id="IPR003838">
    <property type="entry name" value="ABC3_permease_C"/>
</dbReference>
<sequence length="260" mass="29457">MQEKSARILSLSNIEEHITITDGELPSESKVEDVYEALIPEKSLLDRDMVIGKTLTIGEGESQFQVKPVGTFIVKDTNDPYWTLAPNSYSEDFIIAEALFKNDLLESNEALLKTGKFMTAFDYRAFKSTDIPKLLNLERRVNVEISEMMETIILVDLKAQDILSSYQQKGAQLKTMLWSLNVPILVMLAIYIYMVSRLIVRRQLNEMAVLASRGAKRTQILFIYFIEIAILGLLAFVIGPYIGLQFTKLLGGNEWIFGVC</sequence>
<feature type="transmembrane region" description="Helical" evidence="6">
    <location>
        <begin position="176"/>
        <end position="200"/>
    </location>
</feature>
<evidence type="ECO:0000256" key="2">
    <source>
        <dbReference type="ARBA" id="ARBA00022475"/>
    </source>
</evidence>
<proteinExistence type="predicted"/>